<dbReference type="RefSeq" id="WP_107348166.1">
    <property type="nucleotide sequence ID" value="NZ_PYMH01000002.1"/>
</dbReference>
<dbReference type="SUPFAM" id="SSF54427">
    <property type="entry name" value="NTF2-like"/>
    <property type="match status" value="1"/>
</dbReference>
<keyword evidence="2" id="KW-1185">Reference proteome</keyword>
<dbReference type="AlphaFoldDB" id="A0A2T3J185"/>
<proteinExistence type="predicted"/>
<accession>A0A2T3J185</accession>
<name>A0A2T3J185_9GAMM</name>
<dbReference type="OrthoDB" id="5828262at2"/>
<reference evidence="1 2" key="1">
    <citation type="submission" date="2018-03" db="EMBL/GenBank/DDBJ databases">
        <title>Whole genome sequencing of Histamine producing bacteria.</title>
        <authorList>
            <person name="Butler K."/>
        </authorList>
    </citation>
    <scope>NUCLEOTIDE SEQUENCE [LARGE SCALE GENOMIC DNA]</scope>
    <source>
        <strain evidence="1 2">JCM 13586</strain>
    </source>
</reference>
<dbReference type="Proteomes" id="UP000241222">
    <property type="component" value="Unassembled WGS sequence"/>
</dbReference>
<gene>
    <name evidence="1" type="ORF">C9I99_07060</name>
</gene>
<evidence type="ECO:0008006" key="3">
    <source>
        <dbReference type="Google" id="ProtNLM"/>
    </source>
</evidence>
<sequence length="101" mass="11196">MSAQDKLGGYASGFSSLDANVIAANVTPEYKLLDKDGVVHHKSDLHEYIAELKKHGDTMEITEVMVDGDKAWCKWQLGEIVGAGLISFEEEGVTQEQLFYF</sequence>
<protein>
    <recommendedName>
        <fullName evidence="3">SnoaL-like domain-containing protein</fullName>
    </recommendedName>
</protein>
<dbReference type="InterPro" id="IPR032710">
    <property type="entry name" value="NTF2-like_dom_sf"/>
</dbReference>
<evidence type="ECO:0000313" key="2">
    <source>
        <dbReference type="Proteomes" id="UP000241222"/>
    </source>
</evidence>
<evidence type="ECO:0000313" key="1">
    <source>
        <dbReference type="EMBL" id="PSU34841.1"/>
    </source>
</evidence>
<organism evidence="1 2">
    <name type="scientific">Photobacterium lutimaris</name>
    <dbReference type="NCBI Taxonomy" id="388278"/>
    <lineage>
        <taxon>Bacteria</taxon>
        <taxon>Pseudomonadati</taxon>
        <taxon>Pseudomonadota</taxon>
        <taxon>Gammaproteobacteria</taxon>
        <taxon>Vibrionales</taxon>
        <taxon>Vibrionaceae</taxon>
        <taxon>Photobacterium</taxon>
    </lineage>
</organism>
<dbReference type="EMBL" id="PYMH01000002">
    <property type="protein sequence ID" value="PSU34841.1"/>
    <property type="molecule type" value="Genomic_DNA"/>
</dbReference>
<comment type="caution">
    <text evidence="1">The sequence shown here is derived from an EMBL/GenBank/DDBJ whole genome shotgun (WGS) entry which is preliminary data.</text>
</comment>